<dbReference type="EMBL" id="BSOA01000013">
    <property type="protein sequence ID" value="GLQ87905.1"/>
    <property type="molecule type" value="Genomic_DNA"/>
</dbReference>
<dbReference type="SUPFAM" id="SSF52777">
    <property type="entry name" value="CoA-dependent acyltransferases"/>
    <property type="match status" value="4"/>
</dbReference>
<evidence type="ECO:0000256" key="4">
    <source>
        <dbReference type="SAM" id="Coils"/>
    </source>
</evidence>
<protein>
    <recommendedName>
        <fullName evidence="5">Carrier domain-containing protein</fullName>
    </recommendedName>
</protein>
<dbReference type="CDD" id="cd12116">
    <property type="entry name" value="A_NRPS_Ta1_like"/>
    <property type="match status" value="1"/>
</dbReference>
<dbReference type="InterPro" id="IPR020806">
    <property type="entry name" value="PKS_PP-bd"/>
</dbReference>
<keyword evidence="7" id="KW-1185">Reference proteome</keyword>
<dbReference type="PANTHER" id="PTHR45527">
    <property type="entry name" value="NONRIBOSOMAL PEPTIDE SYNTHETASE"/>
    <property type="match status" value="1"/>
</dbReference>
<accession>A0ABQ5X8J9</accession>
<dbReference type="NCBIfam" id="NF003417">
    <property type="entry name" value="PRK04813.1"/>
    <property type="match status" value="2"/>
</dbReference>
<proteinExistence type="predicted"/>
<dbReference type="Proteomes" id="UP001156627">
    <property type="component" value="Unassembled WGS sequence"/>
</dbReference>
<dbReference type="Gene3D" id="3.30.300.30">
    <property type="match status" value="2"/>
</dbReference>
<dbReference type="InterPro" id="IPR025110">
    <property type="entry name" value="AMP-bd_C"/>
</dbReference>
<dbReference type="PROSITE" id="PS00455">
    <property type="entry name" value="AMP_BINDING"/>
    <property type="match status" value="2"/>
</dbReference>
<dbReference type="PROSITE" id="PS50075">
    <property type="entry name" value="CARRIER"/>
    <property type="match status" value="2"/>
</dbReference>
<dbReference type="NCBIfam" id="TIGR01733">
    <property type="entry name" value="AA-adenyl-dom"/>
    <property type="match status" value="2"/>
</dbReference>
<dbReference type="PROSITE" id="PS00012">
    <property type="entry name" value="PHOSPHOPANTETHEINE"/>
    <property type="match status" value="2"/>
</dbReference>
<evidence type="ECO:0000259" key="5">
    <source>
        <dbReference type="PROSITE" id="PS50075"/>
    </source>
</evidence>
<dbReference type="InterPro" id="IPR001242">
    <property type="entry name" value="Condensation_dom"/>
</dbReference>
<dbReference type="InterPro" id="IPR009081">
    <property type="entry name" value="PP-bd_ACP"/>
</dbReference>
<dbReference type="SMART" id="SM00823">
    <property type="entry name" value="PKS_PP"/>
    <property type="match status" value="2"/>
</dbReference>
<organism evidence="6 7">
    <name type="scientific">Dyella flagellata</name>
    <dbReference type="NCBI Taxonomy" id="1867833"/>
    <lineage>
        <taxon>Bacteria</taxon>
        <taxon>Pseudomonadati</taxon>
        <taxon>Pseudomonadota</taxon>
        <taxon>Gammaproteobacteria</taxon>
        <taxon>Lysobacterales</taxon>
        <taxon>Rhodanobacteraceae</taxon>
        <taxon>Dyella</taxon>
    </lineage>
</organism>
<evidence type="ECO:0000256" key="3">
    <source>
        <dbReference type="ARBA" id="ARBA00022553"/>
    </source>
</evidence>
<reference evidence="7" key="1">
    <citation type="journal article" date="2019" name="Int. J. Syst. Evol. Microbiol.">
        <title>The Global Catalogue of Microorganisms (GCM) 10K type strain sequencing project: providing services to taxonomists for standard genome sequencing and annotation.</title>
        <authorList>
            <consortium name="The Broad Institute Genomics Platform"/>
            <consortium name="The Broad Institute Genome Sequencing Center for Infectious Disease"/>
            <person name="Wu L."/>
            <person name="Ma J."/>
        </authorList>
    </citation>
    <scope>NUCLEOTIDE SEQUENCE [LARGE SCALE GENOMIC DNA]</scope>
    <source>
        <strain evidence="7">NBRC 111981</strain>
    </source>
</reference>
<evidence type="ECO:0000313" key="6">
    <source>
        <dbReference type="EMBL" id="GLQ87905.1"/>
    </source>
</evidence>
<dbReference type="SUPFAM" id="SSF56801">
    <property type="entry name" value="Acetyl-CoA synthetase-like"/>
    <property type="match status" value="2"/>
</dbReference>
<evidence type="ECO:0000256" key="1">
    <source>
        <dbReference type="ARBA" id="ARBA00001957"/>
    </source>
</evidence>
<keyword evidence="3" id="KW-0597">Phosphoprotein</keyword>
<dbReference type="Gene3D" id="1.10.1200.10">
    <property type="entry name" value="ACP-like"/>
    <property type="match status" value="2"/>
</dbReference>
<name>A0ABQ5X8J9_9GAMM</name>
<dbReference type="Gene3D" id="3.30.559.30">
    <property type="entry name" value="Nonribosomal peptide synthetase, condensation domain"/>
    <property type="match status" value="2"/>
</dbReference>
<dbReference type="Pfam" id="PF00501">
    <property type="entry name" value="AMP-binding"/>
    <property type="match status" value="2"/>
</dbReference>
<evidence type="ECO:0000313" key="7">
    <source>
        <dbReference type="Proteomes" id="UP001156627"/>
    </source>
</evidence>
<dbReference type="Gene3D" id="3.30.559.10">
    <property type="entry name" value="Chloramphenicol acetyltransferase-like domain"/>
    <property type="match status" value="2"/>
</dbReference>
<evidence type="ECO:0000256" key="2">
    <source>
        <dbReference type="ARBA" id="ARBA00022450"/>
    </source>
</evidence>
<dbReference type="Pfam" id="PF13193">
    <property type="entry name" value="AMP-binding_C"/>
    <property type="match status" value="2"/>
</dbReference>
<dbReference type="SUPFAM" id="SSF47336">
    <property type="entry name" value="ACP-like"/>
    <property type="match status" value="2"/>
</dbReference>
<feature type="domain" description="Carrier" evidence="5">
    <location>
        <begin position="2073"/>
        <end position="2148"/>
    </location>
</feature>
<dbReference type="InterPro" id="IPR000873">
    <property type="entry name" value="AMP-dep_synth/lig_dom"/>
</dbReference>
<gene>
    <name evidence="6" type="ORF">GCM10007898_14730</name>
</gene>
<comment type="cofactor">
    <cofactor evidence="1">
        <name>pantetheine 4'-phosphate</name>
        <dbReference type="ChEBI" id="CHEBI:47942"/>
    </cofactor>
</comment>
<dbReference type="CDD" id="cd05930">
    <property type="entry name" value="A_NRPS"/>
    <property type="match status" value="1"/>
</dbReference>
<dbReference type="InterPro" id="IPR020845">
    <property type="entry name" value="AMP-binding_CS"/>
</dbReference>
<sequence length="2211" mass="243975">MNEVTVGEHAAQALPEQTLEAEAAKPVSGVDRGPLSFAQQRLWLLAQIEGGSQAYNLSSAIRLRGSLDAQALRRALDRIIARHETLRTTFPLVDGVPVQRVAAAEESRFELTELDWRVDPDLEARLRELARDEPARPFNLLHGPLIRGHLARVADAEHLLLISMHHSISDGWSKGVLINEFCALYAAFGAGQADPLAPLALQYAGYALWQRRSIEGRKLRRHEDYWRQCLDGAPVLLELPTDFPRPARQSFDGALVQLKFDARLTKQLKELSRRHGATLYMTMLTAWAILLGRLSGQVDVVVGTPVANRGRSELQAMIGLFVNTLALRLDLSGVQSVAECLAQARTQVLSALQYQDLPFEQVVELVRPPRSTAHSPIFQAMFEWQSIPKDELSLPGLLVEEVRAPDSYRASKFDLTLSLYEHDECISGGMEYATALFLPETAARIADCLHVVLEAMVANDQQRIDRLPLLGAKEQQRLLQEFGAGPACVQHETSVHALVERQAAATPDAIAVVFEDAALSYATLNAHANRLAHYLRGLGVGHGDRVAICVERDAGMVVALLAVLKTGAAYVPLDPAYPRDRLDFMLEDAAPKVVLAQQHLLQRLAAGVSRHLWLAMDKLSEQPLWADTSPANHPMQAAGAVGGLPAYILYTSGSTGQPKGVMVKHGAVVNLLQSMRTNLVVEPGDLLLAVTTFGFDIAALEIFLPLICGATVVVLSREASLDGVRLRAELDRGITLMQATPATWRLLLEANWPGTPQLKIVCGGEALDQALAQALTARASCVWNVYGPTETTIWSTLKALGPVSEAPSIGRPLANTQLYVLDAQGMPAPVGVIGELYIGGAGLAHGYLGRARLSAERFVPNPFGDGPGQHLYRTGDLVRWLNNGDIAFVGRNDAQVKLRGYRIELEEIQMRLLQHERVREAVVMVRAQASSEQRLVAYFITESPEDLITAEQLRRHLMASLPEYMVPAAYVRLDAMPRTPNGKLDSRALPAPDEAISTQSGYVPPQGWIETELAAAWEETLGVERVGRHDDFFALGGHSLLAMRMVSRAQQRLKLELKIGQVFDRPVLAELAGVLADASEPLREPLRPQQRSGRLPLSFAQHRLWLLVQMEGVSEAFHIAKGMQLVGKLDRRALRDAFDHLLHRHESLRTGFGFTNDLPEQHIAPAAASHFPWLEHDLREHADPHGALLQLVTVEAQTPFDLQQGVLVRGRLIQLADERHALLVTMHHLIADGWSQGIMFNDVTEAYRAALSGDEPQLAPLPVQYADYALWQQRHLDDCLRQHADYWKAALAGIPELLDLPTDHPRPTLQDYAGGFVPLEIDGQLTAGLRALGLRHHATLYMVLLAAWGALLSRLARQPDVVVGVPMADRSHPEVEQVVGFFVDTVALHLDLGGAPTVADLLHRVRAQVIGAQQHRYLPDEVVNQLRPRRPLNYSPVFQVMFAWQDGPRTDAAHSLQGLALEPLALDQAGVASKLDLTLFLQETGGRIAGGIEYASALFERDTIERYRDYFLGLLAAMLADDRQRIDRLPLVGANERQQLLYGWNATDVIYPDELCVHEWFEAQARRTPDAVALVSGEFGEYVLSYGELNAQANQLARALREHGVRPDTRVAICLERSCETIIAVLAVLKAGGAYVPLDPSYPVERLRHMLEDAAPAVLLSHSDFEGFFVGTDTPIPVIQMTGAVAWNRHSRSNLDRRETGLQPSHLAYVIYTSGSTGRPKGVMTDHHALSGHMRWLVANYRLDARSATLHKAAFSFDTSVGEILLPLLSGARMVIARPHGDRDPNYLLELMREHGVALVEFVPSALQLLLEQIEEDTPLPLLRHVIAGGETVSPALLRQFKRILPRATLYNSYGPTEATIDVTLWDCRPEQDTGFVPLGMPVDNTQLYILDAHGEPVPTGVVGELCIGGRQLARGYMNQPSFTALKFACNPFEPGTRLYRTGDLARRLDDGRIEFRGRGDAQVKLRGFRIELGEIEVRLYEHAAVREAVVLVREDQPGLKRLVAYYSLLSEFADDVGAKQLQEHLATVLPPHMVPAIYLRLESLPRMPNGKLDRRALPVPEADALINAHYEPPQGAIETALAKVWADILQVERVGRTDDFFALGGDSLLVVRAVMRLQQTQGMKIKIDDVFLRPVLAELAKSLEEVQEPSLQTVKLARRKRAQVSLSSPMLMAVSSTGRNIASRDNGVSWYDVETGNVVASQDARNGSES</sequence>
<dbReference type="InterPro" id="IPR023213">
    <property type="entry name" value="CAT-like_dom_sf"/>
</dbReference>
<feature type="domain" description="Carrier" evidence="5">
    <location>
        <begin position="1004"/>
        <end position="1079"/>
    </location>
</feature>
<comment type="caution">
    <text evidence="6">The sequence shown here is derived from an EMBL/GenBank/DDBJ whole genome shotgun (WGS) entry which is preliminary data.</text>
</comment>
<dbReference type="PANTHER" id="PTHR45527:SF1">
    <property type="entry name" value="FATTY ACID SYNTHASE"/>
    <property type="match status" value="1"/>
</dbReference>
<dbReference type="RefSeq" id="WP_284331352.1">
    <property type="nucleotide sequence ID" value="NZ_BSOA01000013.1"/>
</dbReference>
<dbReference type="InterPro" id="IPR036736">
    <property type="entry name" value="ACP-like_sf"/>
</dbReference>
<keyword evidence="4" id="KW-0175">Coiled coil</keyword>
<dbReference type="Gene3D" id="2.30.38.10">
    <property type="entry name" value="Luciferase, Domain 3"/>
    <property type="match status" value="2"/>
</dbReference>
<dbReference type="Gene3D" id="3.40.50.980">
    <property type="match status" value="4"/>
</dbReference>
<dbReference type="Pfam" id="PF00668">
    <property type="entry name" value="Condensation"/>
    <property type="match status" value="2"/>
</dbReference>
<dbReference type="InterPro" id="IPR010071">
    <property type="entry name" value="AA_adenyl_dom"/>
</dbReference>
<keyword evidence="2" id="KW-0596">Phosphopantetheine</keyword>
<dbReference type="CDD" id="cd19531">
    <property type="entry name" value="LCL_NRPS-like"/>
    <property type="match status" value="2"/>
</dbReference>
<dbReference type="Pfam" id="PF00550">
    <property type="entry name" value="PP-binding"/>
    <property type="match status" value="2"/>
</dbReference>
<dbReference type="InterPro" id="IPR006162">
    <property type="entry name" value="Ppantetheine_attach_site"/>
</dbReference>
<feature type="coiled-coil region" evidence="4">
    <location>
        <begin position="891"/>
        <end position="918"/>
    </location>
</feature>
<dbReference type="InterPro" id="IPR045851">
    <property type="entry name" value="AMP-bd_C_sf"/>
</dbReference>